<keyword evidence="2" id="KW-1185">Reference proteome</keyword>
<name>A0A7Y9KLN0_9MICO</name>
<dbReference type="EMBL" id="JACCBV010000001">
    <property type="protein sequence ID" value="NYE19944.1"/>
    <property type="molecule type" value="Genomic_DNA"/>
</dbReference>
<sequence length="49" mass="5672">MHSKVLETMPAFHKFRPEAMFGHWLMAIGAVGRRTARFAASGWRRARGW</sequence>
<proteinExistence type="predicted"/>
<evidence type="ECO:0000313" key="1">
    <source>
        <dbReference type="EMBL" id="NYE19944.1"/>
    </source>
</evidence>
<dbReference type="Proteomes" id="UP000576969">
    <property type="component" value="Unassembled WGS sequence"/>
</dbReference>
<evidence type="ECO:0000313" key="2">
    <source>
        <dbReference type="Proteomes" id="UP000576969"/>
    </source>
</evidence>
<organism evidence="1 2">
    <name type="scientific">Microbacterium immunditiarum</name>
    <dbReference type="NCBI Taxonomy" id="337480"/>
    <lineage>
        <taxon>Bacteria</taxon>
        <taxon>Bacillati</taxon>
        <taxon>Actinomycetota</taxon>
        <taxon>Actinomycetes</taxon>
        <taxon>Micrococcales</taxon>
        <taxon>Microbacteriaceae</taxon>
        <taxon>Microbacterium</taxon>
    </lineage>
</organism>
<gene>
    <name evidence="1" type="ORF">BJ991_001972</name>
</gene>
<protein>
    <submittedName>
        <fullName evidence="1">Putative thioredoxin/glutaredoxin</fullName>
    </submittedName>
</protein>
<dbReference type="RefSeq" id="WP_246301069.1">
    <property type="nucleotide sequence ID" value="NZ_JACCBV010000001.1"/>
</dbReference>
<reference evidence="1 2" key="1">
    <citation type="submission" date="2020-07" db="EMBL/GenBank/DDBJ databases">
        <title>Sequencing the genomes of 1000 actinobacteria strains.</title>
        <authorList>
            <person name="Klenk H.-P."/>
        </authorList>
    </citation>
    <scope>NUCLEOTIDE SEQUENCE [LARGE SCALE GENOMIC DNA]</scope>
    <source>
        <strain evidence="1 2">DSM 24662</strain>
    </source>
</reference>
<dbReference type="AlphaFoldDB" id="A0A7Y9KLN0"/>
<comment type="caution">
    <text evidence="1">The sequence shown here is derived from an EMBL/GenBank/DDBJ whole genome shotgun (WGS) entry which is preliminary data.</text>
</comment>
<accession>A0A7Y9KLN0</accession>